<keyword evidence="9" id="KW-1185">Reference proteome</keyword>
<dbReference type="InterPro" id="IPR000209">
    <property type="entry name" value="Peptidase_S8/S53_dom"/>
</dbReference>
<comment type="caution">
    <text evidence="6">Lacks conserved residue(s) required for the propagation of feature annotation.</text>
</comment>
<comment type="caution">
    <text evidence="8">The sequence shown here is derived from an EMBL/GenBank/DDBJ whole genome shotgun (WGS) entry which is preliminary data.</text>
</comment>
<dbReference type="InterPro" id="IPR023828">
    <property type="entry name" value="Peptidase_S8_Ser-AS"/>
</dbReference>
<dbReference type="EMBL" id="SWLB01000004">
    <property type="protein sequence ID" value="KAF3339355.1"/>
    <property type="molecule type" value="Genomic_DNA"/>
</dbReference>
<dbReference type="PROSITE" id="PS51892">
    <property type="entry name" value="SUBTILASE"/>
    <property type="match status" value="1"/>
</dbReference>
<evidence type="ECO:0000256" key="4">
    <source>
        <dbReference type="ARBA" id="ARBA00022801"/>
    </source>
</evidence>
<dbReference type="InterPro" id="IPR036852">
    <property type="entry name" value="Peptidase_S8/S53_dom_sf"/>
</dbReference>
<sequence length="342" mass="35529">MLVAGNIVSNTSFHSLAAGSVRGGAPRARIAVYKACWNQGSEGTKCTHASILAAIDDAINDGVDILSMSVGGFNEIPGTLHAVAKGITVVFSAGNEGPAPQSVKNNDPWVISVAASTIDRSFPTIITLGNRQKLVGQSVFYASGISINNNFTKLVYGESCDNITLTELNVTGKIVLCYDPPAVAQILPRSNFNEAVNNVLIAGGGGVIYAQYTVNLLTPLNGIPYALVDFEIANKISSYIDSTSRNPLVKISPAYSIEGEQVLAPKIAAFSSRGPNPTFPGILKPDIAAPGVSILAAMQGGYRFASGTSMACPHVSGIVALLKAVHPDWSPAAIKSAIVTTG</sequence>
<comment type="similarity">
    <text evidence="1 6">Belongs to the peptidase S8 family.</text>
</comment>
<proteinExistence type="inferred from homology"/>
<dbReference type="OrthoDB" id="206201at2759"/>
<dbReference type="InterPro" id="IPR045051">
    <property type="entry name" value="SBT"/>
</dbReference>
<dbReference type="Proteomes" id="UP000623129">
    <property type="component" value="Unassembled WGS sequence"/>
</dbReference>
<keyword evidence="4" id="KW-0378">Hydrolase</keyword>
<dbReference type="GO" id="GO:0006508">
    <property type="term" value="P:proteolysis"/>
    <property type="evidence" value="ECO:0007669"/>
    <property type="project" value="UniProtKB-KW"/>
</dbReference>
<protein>
    <submittedName>
        <fullName evidence="8">Subtilisin-like protease</fullName>
    </submittedName>
</protein>
<dbReference type="PROSITE" id="PS00138">
    <property type="entry name" value="SUBTILASE_SER"/>
    <property type="match status" value="1"/>
</dbReference>
<evidence type="ECO:0000256" key="5">
    <source>
        <dbReference type="ARBA" id="ARBA00022825"/>
    </source>
</evidence>
<evidence type="ECO:0000313" key="8">
    <source>
        <dbReference type="EMBL" id="KAF3339355.1"/>
    </source>
</evidence>
<dbReference type="Gene3D" id="3.40.50.200">
    <property type="entry name" value="Peptidase S8/S53 domain"/>
    <property type="match status" value="1"/>
</dbReference>
<dbReference type="GO" id="GO:0004252">
    <property type="term" value="F:serine-type endopeptidase activity"/>
    <property type="evidence" value="ECO:0007669"/>
    <property type="project" value="InterPro"/>
</dbReference>
<evidence type="ECO:0000256" key="3">
    <source>
        <dbReference type="ARBA" id="ARBA00022729"/>
    </source>
</evidence>
<evidence type="ECO:0000256" key="2">
    <source>
        <dbReference type="ARBA" id="ARBA00022670"/>
    </source>
</evidence>
<keyword evidence="3" id="KW-0732">Signal</keyword>
<dbReference type="CDD" id="cd02120">
    <property type="entry name" value="PA_subtilisin_like"/>
    <property type="match status" value="1"/>
</dbReference>
<feature type="domain" description="Peptidase S8/S53" evidence="7">
    <location>
        <begin position="2"/>
        <end position="341"/>
    </location>
</feature>
<keyword evidence="5" id="KW-0720">Serine protease</keyword>
<gene>
    <name evidence="8" type="ORF">FCM35_KLT16826</name>
</gene>
<reference evidence="8" key="1">
    <citation type="submission" date="2020-01" db="EMBL/GenBank/DDBJ databases">
        <title>Genome sequence of Kobresia littledalei, the first chromosome-level genome in the family Cyperaceae.</title>
        <authorList>
            <person name="Qu G."/>
        </authorList>
    </citation>
    <scope>NUCLEOTIDE SEQUENCE</scope>
    <source>
        <strain evidence="8">C.B.Clarke</strain>
        <tissue evidence="8">Leaf</tissue>
    </source>
</reference>
<evidence type="ECO:0000259" key="7">
    <source>
        <dbReference type="Pfam" id="PF00082"/>
    </source>
</evidence>
<dbReference type="Pfam" id="PF00082">
    <property type="entry name" value="Peptidase_S8"/>
    <property type="match status" value="1"/>
</dbReference>
<dbReference type="AlphaFoldDB" id="A0A833R727"/>
<dbReference type="SUPFAM" id="SSF52743">
    <property type="entry name" value="Subtilisin-like"/>
    <property type="match status" value="1"/>
</dbReference>
<evidence type="ECO:0000313" key="9">
    <source>
        <dbReference type="Proteomes" id="UP000623129"/>
    </source>
</evidence>
<accession>A0A833R727</accession>
<dbReference type="Gene3D" id="3.50.30.30">
    <property type="match status" value="1"/>
</dbReference>
<organism evidence="8 9">
    <name type="scientific">Carex littledalei</name>
    <dbReference type="NCBI Taxonomy" id="544730"/>
    <lineage>
        <taxon>Eukaryota</taxon>
        <taxon>Viridiplantae</taxon>
        <taxon>Streptophyta</taxon>
        <taxon>Embryophyta</taxon>
        <taxon>Tracheophyta</taxon>
        <taxon>Spermatophyta</taxon>
        <taxon>Magnoliopsida</taxon>
        <taxon>Liliopsida</taxon>
        <taxon>Poales</taxon>
        <taxon>Cyperaceae</taxon>
        <taxon>Cyperoideae</taxon>
        <taxon>Cariceae</taxon>
        <taxon>Carex</taxon>
        <taxon>Carex subgen. Euthyceras</taxon>
    </lineage>
</organism>
<evidence type="ECO:0000256" key="1">
    <source>
        <dbReference type="ARBA" id="ARBA00011073"/>
    </source>
</evidence>
<dbReference type="PANTHER" id="PTHR10795">
    <property type="entry name" value="PROPROTEIN CONVERTASE SUBTILISIN/KEXIN"/>
    <property type="match status" value="1"/>
</dbReference>
<keyword evidence="2 8" id="KW-0645">Protease</keyword>
<evidence type="ECO:0000256" key="6">
    <source>
        <dbReference type="PROSITE-ProRule" id="PRU01240"/>
    </source>
</evidence>
<name>A0A833R727_9POAL</name>